<feature type="region of interest" description="Disordered" evidence="1">
    <location>
        <begin position="169"/>
        <end position="193"/>
    </location>
</feature>
<dbReference type="OrthoDB" id="290953at2"/>
<gene>
    <name evidence="2" type="ORF">Spb1_13740</name>
</gene>
<proteinExistence type="predicted"/>
<evidence type="ECO:0000256" key="1">
    <source>
        <dbReference type="SAM" id="MobiDB-lite"/>
    </source>
</evidence>
<dbReference type="EMBL" id="CP036299">
    <property type="protein sequence ID" value="QDV29468.1"/>
    <property type="molecule type" value="Genomic_DNA"/>
</dbReference>
<organism evidence="2 3">
    <name type="scientific">Planctopirus ephydatiae</name>
    <dbReference type="NCBI Taxonomy" id="2528019"/>
    <lineage>
        <taxon>Bacteria</taxon>
        <taxon>Pseudomonadati</taxon>
        <taxon>Planctomycetota</taxon>
        <taxon>Planctomycetia</taxon>
        <taxon>Planctomycetales</taxon>
        <taxon>Planctomycetaceae</taxon>
        <taxon>Planctopirus</taxon>
    </lineage>
</organism>
<dbReference type="AlphaFoldDB" id="A0A518GLM2"/>
<evidence type="ECO:0000313" key="3">
    <source>
        <dbReference type="Proteomes" id="UP000315349"/>
    </source>
</evidence>
<accession>A0A518GLM2</accession>
<keyword evidence="3" id="KW-1185">Reference proteome</keyword>
<sequence length="193" mass="20834">MQTFNGFKLATALCVLTTFTLGCGGSGDYKTATQLKQETGHDDHGHEHGPAGPNGGSLFSLAKDFKDVQGELVVDGKRHALIIFLLGSDGKTPYTSTATEVELAGEGGDKLVLKATPLEGEADGKTSRYELVDEAKIHELIEAGFIHGTAKITIDEKVYTPFLDVHMDHDHDHDHDHDSKEKAPADKAPEEKK</sequence>
<name>A0A518GLM2_9PLAN</name>
<protein>
    <submittedName>
        <fullName evidence="2">Uncharacterized protein</fullName>
    </submittedName>
</protein>
<dbReference type="Proteomes" id="UP000315349">
    <property type="component" value="Chromosome"/>
</dbReference>
<dbReference type="RefSeq" id="WP_145297359.1">
    <property type="nucleotide sequence ID" value="NZ_CP036299.1"/>
</dbReference>
<evidence type="ECO:0000313" key="2">
    <source>
        <dbReference type="EMBL" id="QDV29468.1"/>
    </source>
</evidence>
<reference evidence="2 3" key="1">
    <citation type="submission" date="2019-02" db="EMBL/GenBank/DDBJ databases">
        <title>Deep-cultivation of Planctomycetes and their phenomic and genomic characterization uncovers novel biology.</title>
        <authorList>
            <person name="Wiegand S."/>
            <person name="Jogler M."/>
            <person name="Boedeker C."/>
            <person name="Pinto D."/>
            <person name="Vollmers J."/>
            <person name="Rivas-Marin E."/>
            <person name="Kohn T."/>
            <person name="Peeters S.H."/>
            <person name="Heuer A."/>
            <person name="Rast P."/>
            <person name="Oberbeckmann S."/>
            <person name="Bunk B."/>
            <person name="Jeske O."/>
            <person name="Meyerdierks A."/>
            <person name="Storesund J.E."/>
            <person name="Kallscheuer N."/>
            <person name="Luecker S."/>
            <person name="Lage O.M."/>
            <person name="Pohl T."/>
            <person name="Merkel B.J."/>
            <person name="Hornburger P."/>
            <person name="Mueller R.-W."/>
            <person name="Bruemmer F."/>
            <person name="Labrenz M."/>
            <person name="Spormann A.M."/>
            <person name="Op den Camp H."/>
            <person name="Overmann J."/>
            <person name="Amann R."/>
            <person name="Jetten M.S.M."/>
            <person name="Mascher T."/>
            <person name="Medema M.H."/>
            <person name="Devos D.P."/>
            <person name="Kaster A.-K."/>
            <person name="Ovreas L."/>
            <person name="Rohde M."/>
            <person name="Galperin M.Y."/>
            <person name="Jogler C."/>
        </authorList>
    </citation>
    <scope>NUCLEOTIDE SEQUENCE [LARGE SCALE GENOMIC DNA]</scope>
    <source>
        <strain evidence="2 3">Spb1</strain>
    </source>
</reference>
<dbReference type="KEGG" id="peh:Spb1_13740"/>